<name>A0A9D4CPA3_DREPO</name>
<proteinExistence type="predicted"/>
<protein>
    <submittedName>
        <fullName evidence="1">Uncharacterized protein</fullName>
    </submittedName>
</protein>
<keyword evidence="2" id="KW-1185">Reference proteome</keyword>
<reference evidence="1" key="1">
    <citation type="journal article" date="2019" name="bioRxiv">
        <title>The Genome of the Zebra Mussel, Dreissena polymorpha: A Resource for Invasive Species Research.</title>
        <authorList>
            <person name="McCartney M.A."/>
            <person name="Auch B."/>
            <person name="Kono T."/>
            <person name="Mallez S."/>
            <person name="Zhang Y."/>
            <person name="Obille A."/>
            <person name="Becker A."/>
            <person name="Abrahante J.E."/>
            <person name="Garbe J."/>
            <person name="Badalamenti J.P."/>
            <person name="Herman A."/>
            <person name="Mangelson H."/>
            <person name="Liachko I."/>
            <person name="Sullivan S."/>
            <person name="Sone E.D."/>
            <person name="Koren S."/>
            <person name="Silverstein K.A.T."/>
            <person name="Beckman K.B."/>
            <person name="Gohl D.M."/>
        </authorList>
    </citation>
    <scope>NUCLEOTIDE SEQUENCE</scope>
    <source>
        <strain evidence="1">Duluth1</strain>
        <tissue evidence="1">Whole animal</tissue>
    </source>
</reference>
<dbReference type="AlphaFoldDB" id="A0A9D4CPA3"/>
<comment type="caution">
    <text evidence="1">The sequence shown here is derived from an EMBL/GenBank/DDBJ whole genome shotgun (WGS) entry which is preliminary data.</text>
</comment>
<reference evidence="1" key="2">
    <citation type="submission" date="2020-11" db="EMBL/GenBank/DDBJ databases">
        <authorList>
            <person name="McCartney M.A."/>
            <person name="Auch B."/>
            <person name="Kono T."/>
            <person name="Mallez S."/>
            <person name="Becker A."/>
            <person name="Gohl D.M."/>
            <person name="Silverstein K.A.T."/>
            <person name="Koren S."/>
            <person name="Bechman K.B."/>
            <person name="Herman A."/>
            <person name="Abrahante J.E."/>
            <person name="Garbe J."/>
        </authorList>
    </citation>
    <scope>NUCLEOTIDE SEQUENCE</scope>
    <source>
        <strain evidence="1">Duluth1</strain>
        <tissue evidence="1">Whole animal</tissue>
    </source>
</reference>
<evidence type="ECO:0000313" key="2">
    <source>
        <dbReference type="Proteomes" id="UP000828390"/>
    </source>
</evidence>
<accession>A0A9D4CPA3</accession>
<organism evidence="1 2">
    <name type="scientific">Dreissena polymorpha</name>
    <name type="common">Zebra mussel</name>
    <name type="synonym">Mytilus polymorpha</name>
    <dbReference type="NCBI Taxonomy" id="45954"/>
    <lineage>
        <taxon>Eukaryota</taxon>
        <taxon>Metazoa</taxon>
        <taxon>Spiralia</taxon>
        <taxon>Lophotrochozoa</taxon>
        <taxon>Mollusca</taxon>
        <taxon>Bivalvia</taxon>
        <taxon>Autobranchia</taxon>
        <taxon>Heteroconchia</taxon>
        <taxon>Euheterodonta</taxon>
        <taxon>Imparidentia</taxon>
        <taxon>Neoheterodontei</taxon>
        <taxon>Myida</taxon>
        <taxon>Dreissenoidea</taxon>
        <taxon>Dreissenidae</taxon>
        <taxon>Dreissena</taxon>
    </lineage>
</organism>
<evidence type="ECO:0000313" key="1">
    <source>
        <dbReference type="EMBL" id="KAH3729105.1"/>
    </source>
</evidence>
<gene>
    <name evidence="1" type="ORF">DPMN_055068</name>
</gene>
<sequence length="272" mass="31082">MLGSREHPGSHVFQQTRTFSYTSKISLKQKIKTKKNAPPNETGTIFKLVQDIIGTNLLTKFHDDRKINMASRVLTRTNTTPLGGHFHDDRTINVASRVKNAPPPCGQVFKATETIFELIQYVIETNHLTKFHEDRKIIWPLEKNAPLPGGHVFQPTRIIFGLVQDIIGMNLLSFMKIGQYMWPLEKNAPPLGGHVFQVNITILKLIQDSIENNLLTKFHKYWAINVASRVKNAPPSATESIFELIQDIIATYFLTKFHEDRKINLVFRVLTL</sequence>
<dbReference type="Proteomes" id="UP000828390">
    <property type="component" value="Unassembled WGS sequence"/>
</dbReference>
<dbReference type="EMBL" id="JAIWYP010000012">
    <property type="protein sequence ID" value="KAH3729105.1"/>
    <property type="molecule type" value="Genomic_DNA"/>
</dbReference>